<dbReference type="Gene3D" id="1.25.40.10">
    <property type="entry name" value="Tetratricopeptide repeat domain"/>
    <property type="match status" value="1"/>
</dbReference>
<dbReference type="EMBL" id="LODT01000031">
    <property type="protein sequence ID" value="KYQ92036.1"/>
    <property type="molecule type" value="Genomic_DNA"/>
</dbReference>
<dbReference type="SUPFAM" id="SSF48452">
    <property type="entry name" value="TPR-like"/>
    <property type="match status" value="1"/>
</dbReference>
<dbReference type="Gene3D" id="3.40.50.300">
    <property type="entry name" value="P-loop containing nucleotide triphosphate hydrolases"/>
    <property type="match status" value="1"/>
</dbReference>
<reference evidence="2 3" key="1">
    <citation type="submission" date="2015-12" db="EMBL/GenBank/DDBJ databases">
        <title>Dictyostelia acquired genes for synthesis and detection of signals that induce cell-type specialization by lateral gene transfer from prokaryotes.</title>
        <authorList>
            <person name="Gloeckner G."/>
            <person name="Schaap P."/>
        </authorList>
    </citation>
    <scope>NUCLEOTIDE SEQUENCE [LARGE SCALE GENOMIC DNA]</scope>
    <source>
        <strain evidence="2 3">TK</strain>
    </source>
</reference>
<dbReference type="Proteomes" id="UP000076078">
    <property type="component" value="Unassembled WGS sequence"/>
</dbReference>
<proteinExistence type="predicted"/>
<evidence type="ECO:0008006" key="4">
    <source>
        <dbReference type="Google" id="ProtNLM"/>
    </source>
</evidence>
<comment type="caution">
    <text evidence="2">The sequence shown here is derived from an EMBL/GenBank/DDBJ whole genome shotgun (WGS) entry which is preliminary data.</text>
</comment>
<accession>A0A151ZDK3</accession>
<name>A0A151ZDK3_TIELA</name>
<evidence type="ECO:0000313" key="2">
    <source>
        <dbReference type="EMBL" id="KYQ92036.1"/>
    </source>
</evidence>
<organism evidence="2 3">
    <name type="scientific">Tieghemostelium lacteum</name>
    <name type="common">Slime mold</name>
    <name type="synonym">Dictyostelium lacteum</name>
    <dbReference type="NCBI Taxonomy" id="361077"/>
    <lineage>
        <taxon>Eukaryota</taxon>
        <taxon>Amoebozoa</taxon>
        <taxon>Evosea</taxon>
        <taxon>Eumycetozoa</taxon>
        <taxon>Dictyostelia</taxon>
        <taxon>Dictyosteliales</taxon>
        <taxon>Raperosteliaceae</taxon>
        <taxon>Tieghemostelium</taxon>
    </lineage>
</organism>
<keyword evidence="3" id="KW-1185">Reference proteome</keyword>
<protein>
    <recommendedName>
        <fullName evidence="4">NB-ARC domain-containing protein</fullName>
    </recommendedName>
</protein>
<dbReference type="InParanoid" id="A0A151ZDK3"/>
<dbReference type="InterPro" id="IPR011990">
    <property type="entry name" value="TPR-like_helical_dom_sf"/>
</dbReference>
<gene>
    <name evidence="2" type="ORF">DLAC_06866</name>
</gene>
<dbReference type="SUPFAM" id="SSF52540">
    <property type="entry name" value="P-loop containing nucleoside triphosphate hydrolases"/>
    <property type="match status" value="1"/>
</dbReference>
<dbReference type="AlphaFoldDB" id="A0A151ZDK3"/>
<feature type="region of interest" description="Disordered" evidence="1">
    <location>
        <begin position="589"/>
        <end position="610"/>
    </location>
</feature>
<evidence type="ECO:0000313" key="3">
    <source>
        <dbReference type="Proteomes" id="UP000076078"/>
    </source>
</evidence>
<sequence length="637" mass="72728">MKSLIGRKKESQEIRYLLESSNIVLLEGAPGVGKHSLVSQYQSDYDSQYEVKFEFKDRFSFYLLMVQMSQAMNMPMTTKEFNEAFRAQEARILFVIDDIGPINESFLNSFPTNILNNPRIHLIFIKSIPTELGKLNYSKYTLKAMSPEDSLKLLYNVSPKSTSQEDQQKLITFSQGNPKVLQLVSRFIDKYQVSIDHLNELVDSDDRLGLLTKEIHEHLSKDTKFPMDIFTLLLYFDSFPFVMAWLDKINKKLFNGKPDKIKYLVETLFKLGIAEKEVDSEDAFHISRSLIQEFRKIDSIQWSKNSENFNRFGKCILMLFENIQEMVELIYIQKHLIYMIDNYFDSFPPMDPVTLAELYVICLQTMVKLYQDKEGSAIYCKKAIQALESMDQVEIKLKRLELLKTLSDIYSDDGNHKLAEQTITKAKEILNGIGSQAPPYFHATFDGSLAIAKYQAGQYKESLEILENSFDDLKKSPDQLTVFNALIHYGLSHHKVGGLKNHQNAIVLLEQSTDFVKQLFGQSDPSVPILLNIHIHLAKSYGATSNKQKLNGIILLIKSNQRLDAAVKKDALNDIKQYLKIHNKGILTKKSGNKDKQKSKSKSNTSKSIVSSNTSGYLLVGGVISVALFTAYKLLNK</sequence>
<dbReference type="InterPro" id="IPR027417">
    <property type="entry name" value="P-loop_NTPase"/>
</dbReference>
<evidence type="ECO:0000256" key="1">
    <source>
        <dbReference type="SAM" id="MobiDB-lite"/>
    </source>
</evidence>